<dbReference type="EMBL" id="JAUTXU010000308">
    <property type="protein sequence ID" value="KAK3686655.1"/>
    <property type="molecule type" value="Genomic_DNA"/>
</dbReference>
<evidence type="ECO:0000313" key="2">
    <source>
        <dbReference type="Proteomes" id="UP001281147"/>
    </source>
</evidence>
<dbReference type="Proteomes" id="UP001281147">
    <property type="component" value="Unassembled WGS sequence"/>
</dbReference>
<proteinExistence type="predicted"/>
<gene>
    <name evidence="1" type="ORF">LTR37_019586</name>
</gene>
<name>A0ACC3MDL6_9PEZI</name>
<sequence length="184" mass="20346">MFRNAIRLRKPPNLRTTRPPYLHQFKHASSSSKPQHQGKQPSTIVSYIRHGITYGLGILLITHITFTHILEYNPCYGISMLPTFNSFGDWVLISKYYRRGRGIAVGDIVSYAHPHEPYERAIKRVMGLPGDVVMRDTPGVGTGRGMMVQVPEGHGFEDVWPSADGAGQGEGCGEVLSLVVATEA</sequence>
<keyword evidence="2" id="KW-1185">Reference proteome</keyword>
<protein>
    <submittedName>
        <fullName evidence="1">Uncharacterized protein</fullName>
    </submittedName>
</protein>
<reference evidence="1" key="1">
    <citation type="submission" date="2023-07" db="EMBL/GenBank/DDBJ databases">
        <title>Black Yeasts Isolated from many extreme environments.</title>
        <authorList>
            <person name="Coleine C."/>
            <person name="Stajich J.E."/>
            <person name="Selbmann L."/>
        </authorList>
    </citation>
    <scope>NUCLEOTIDE SEQUENCE</scope>
    <source>
        <strain evidence="1">CCFEE 5714</strain>
    </source>
</reference>
<accession>A0ACC3MDL6</accession>
<organism evidence="1 2">
    <name type="scientific">Vermiconidia calcicola</name>
    <dbReference type="NCBI Taxonomy" id="1690605"/>
    <lineage>
        <taxon>Eukaryota</taxon>
        <taxon>Fungi</taxon>
        <taxon>Dikarya</taxon>
        <taxon>Ascomycota</taxon>
        <taxon>Pezizomycotina</taxon>
        <taxon>Dothideomycetes</taxon>
        <taxon>Dothideomycetidae</taxon>
        <taxon>Mycosphaerellales</taxon>
        <taxon>Extremaceae</taxon>
        <taxon>Vermiconidia</taxon>
    </lineage>
</organism>
<evidence type="ECO:0000313" key="1">
    <source>
        <dbReference type="EMBL" id="KAK3686655.1"/>
    </source>
</evidence>
<comment type="caution">
    <text evidence="1">The sequence shown here is derived from an EMBL/GenBank/DDBJ whole genome shotgun (WGS) entry which is preliminary data.</text>
</comment>